<keyword evidence="5" id="KW-0539">Nucleus</keyword>
<dbReference type="EMBL" id="HBEG01019629">
    <property type="protein sequence ID" value="CAD8356544.1"/>
    <property type="molecule type" value="Transcribed_RNA"/>
</dbReference>
<name>A0A7S0FF65_9DINO</name>
<protein>
    <recommendedName>
        <fullName evidence="8">Histone-binding protein RBBP4-like N-terminal domain-containing protein</fullName>
    </recommendedName>
</protein>
<evidence type="ECO:0000313" key="9">
    <source>
        <dbReference type="EMBL" id="CAD8356544.1"/>
    </source>
</evidence>
<proteinExistence type="predicted"/>
<feature type="compositionally biased region" description="Basic and acidic residues" evidence="7">
    <location>
        <begin position="431"/>
        <end position="441"/>
    </location>
</feature>
<dbReference type="InterPro" id="IPR015943">
    <property type="entry name" value="WD40/YVTN_repeat-like_dom_sf"/>
</dbReference>
<feature type="compositionally biased region" description="Low complexity" evidence="7">
    <location>
        <begin position="442"/>
        <end position="461"/>
    </location>
</feature>
<feature type="domain" description="Histone-binding protein RBBP4-like N-terminal" evidence="8">
    <location>
        <begin position="33"/>
        <end position="94"/>
    </location>
</feature>
<organism evidence="9">
    <name type="scientific">Pyrodinium bahamense</name>
    <dbReference type="NCBI Taxonomy" id="73915"/>
    <lineage>
        <taxon>Eukaryota</taxon>
        <taxon>Sar</taxon>
        <taxon>Alveolata</taxon>
        <taxon>Dinophyceae</taxon>
        <taxon>Gonyaulacales</taxon>
        <taxon>Pyrocystaceae</taxon>
        <taxon>Pyrodinium</taxon>
    </lineage>
</organism>
<gene>
    <name evidence="9" type="ORF">PBAH0796_LOCUS11911</name>
</gene>
<feature type="compositionally biased region" description="Pro residues" evidence="7">
    <location>
        <begin position="462"/>
        <end position="477"/>
    </location>
</feature>
<evidence type="ECO:0000256" key="4">
    <source>
        <dbReference type="ARBA" id="ARBA00022853"/>
    </source>
</evidence>
<dbReference type="InterPro" id="IPR001680">
    <property type="entry name" value="WD40_rpt"/>
</dbReference>
<dbReference type="SUPFAM" id="SSF50978">
    <property type="entry name" value="WD40 repeat-like"/>
    <property type="match status" value="1"/>
</dbReference>
<dbReference type="GO" id="GO:0005634">
    <property type="term" value="C:nucleus"/>
    <property type="evidence" value="ECO:0007669"/>
    <property type="project" value="UniProtKB-SubCell"/>
</dbReference>
<feature type="repeat" description="WD" evidence="6">
    <location>
        <begin position="325"/>
        <end position="367"/>
    </location>
</feature>
<dbReference type="InterPro" id="IPR050459">
    <property type="entry name" value="WD_repeat_RBAP46/RBAP48/MSI1"/>
</dbReference>
<dbReference type="Gene3D" id="2.130.10.10">
    <property type="entry name" value="YVTN repeat-like/Quinoprotein amine dehydrogenase"/>
    <property type="match status" value="1"/>
</dbReference>
<feature type="region of interest" description="Disordered" evidence="7">
    <location>
        <begin position="428"/>
        <end position="495"/>
    </location>
</feature>
<dbReference type="SMART" id="SM00320">
    <property type="entry name" value="WD40"/>
    <property type="match status" value="6"/>
</dbReference>
<dbReference type="PANTHER" id="PTHR22850">
    <property type="entry name" value="WD40 REPEAT FAMILY"/>
    <property type="match status" value="1"/>
</dbReference>
<dbReference type="InterPro" id="IPR022052">
    <property type="entry name" value="Histone-bd_RBBP4-like_N"/>
</dbReference>
<evidence type="ECO:0000256" key="5">
    <source>
        <dbReference type="ARBA" id="ARBA00023242"/>
    </source>
</evidence>
<evidence type="ECO:0000256" key="2">
    <source>
        <dbReference type="ARBA" id="ARBA00022574"/>
    </source>
</evidence>
<dbReference type="PRINTS" id="PR00320">
    <property type="entry name" value="GPROTEINBRPT"/>
</dbReference>
<accession>A0A7S0FF65</accession>
<dbReference type="PROSITE" id="PS50294">
    <property type="entry name" value="WD_REPEATS_REGION"/>
    <property type="match status" value="2"/>
</dbReference>
<feature type="repeat" description="WD" evidence="6">
    <location>
        <begin position="237"/>
        <end position="279"/>
    </location>
</feature>
<reference evidence="9" key="1">
    <citation type="submission" date="2021-01" db="EMBL/GenBank/DDBJ databases">
        <authorList>
            <person name="Corre E."/>
            <person name="Pelletier E."/>
            <person name="Niang G."/>
            <person name="Scheremetjew M."/>
            <person name="Finn R."/>
            <person name="Kale V."/>
            <person name="Holt S."/>
            <person name="Cochrane G."/>
            <person name="Meng A."/>
            <person name="Brown T."/>
            <person name="Cohen L."/>
        </authorList>
    </citation>
    <scope>NUCLEOTIDE SEQUENCE</scope>
    <source>
        <strain evidence="9">Pbaha01</strain>
    </source>
</reference>
<dbReference type="Pfam" id="PF00400">
    <property type="entry name" value="WD40"/>
    <property type="match status" value="4"/>
</dbReference>
<evidence type="ECO:0000256" key="1">
    <source>
        <dbReference type="ARBA" id="ARBA00004123"/>
    </source>
</evidence>
<sequence length="495" mass="53015">MATPPARGSSDGGAAAYGEEPAAEDEHTAPAAEERQLWRHNAAVLYDLFIGYQLEWPALAVAWLPDEPHEGCRLAIGMHTDGSVPNEVIVAELNCSVEGRLDADDLWRSWELGGLGSAEGFGCSVEGEGGPLRPIVRMAHPTEVNCVAPCPQRPQLLATKAATGAVLLYDYKAERPAHKVRPDAQLPWPDAAADGFALGWSPLRRHILASGGNDGRLCIWDAQVALEASASEPLHRITAHEGAVCDLCFSRSDATVLTSAGDDGRLRLWDMRAGPTPQLTAVVSQDEVLAVDWSHHWERTVATAGKDREVRVLDLRSPETPLHALRGHKGDAVAVRWAPFREALLASGSTDSRLHIWDLSPQQAEAKELEQPDDEAPELLFAHGGHVAGVSGLAWSDVDDFLMCSVAEDNSLQIWQLSTVFYLPDSDAEEDIRSPEDDRPPEAATEAATVAAAAAPAAQPEPQRPPTPSPTAATPPRPGKRARVAPTAVEGSPGK</sequence>
<dbReference type="InterPro" id="IPR036322">
    <property type="entry name" value="WD40_repeat_dom_sf"/>
</dbReference>
<keyword evidence="4" id="KW-0156">Chromatin regulator</keyword>
<dbReference type="PROSITE" id="PS00678">
    <property type="entry name" value="WD_REPEATS_1"/>
    <property type="match status" value="2"/>
</dbReference>
<dbReference type="InterPro" id="IPR020472">
    <property type="entry name" value="WD40_PAC1"/>
</dbReference>
<evidence type="ECO:0000256" key="7">
    <source>
        <dbReference type="SAM" id="MobiDB-lite"/>
    </source>
</evidence>
<feature type="region of interest" description="Disordered" evidence="7">
    <location>
        <begin position="1"/>
        <end position="31"/>
    </location>
</feature>
<dbReference type="PROSITE" id="PS50082">
    <property type="entry name" value="WD_REPEATS_2"/>
    <property type="match status" value="3"/>
</dbReference>
<feature type="repeat" description="WD" evidence="6">
    <location>
        <begin position="383"/>
        <end position="419"/>
    </location>
</feature>
<evidence type="ECO:0000256" key="6">
    <source>
        <dbReference type="PROSITE-ProRule" id="PRU00221"/>
    </source>
</evidence>
<dbReference type="InterPro" id="IPR019775">
    <property type="entry name" value="WD40_repeat_CS"/>
</dbReference>
<dbReference type="GO" id="GO:0006325">
    <property type="term" value="P:chromatin organization"/>
    <property type="evidence" value="ECO:0007669"/>
    <property type="project" value="UniProtKB-KW"/>
</dbReference>
<dbReference type="Pfam" id="PF12265">
    <property type="entry name" value="CAF1C_H4-bd"/>
    <property type="match status" value="1"/>
</dbReference>
<evidence type="ECO:0000259" key="8">
    <source>
        <dbReference type="Pfam" id="PF12265"/>
    </source>
</evidence>
<keyword evidence="3" id="KW-0677">Repeat</keyword>
<comment type="subcellular location">
    <subcellularLocation>
        <location evidence="1">Nucleus</location>
    </subcellularLocation>
</comment>
<dbReference type="AlphaFoldDB" id="A0A7S0FF65"/>
<keyword evidence="2 6" id="KW-0853">WD repeat</keyword>
<evidence type="ECO:0000256" key="3">
    <source>
        <dbReference type="ARBA" id="ARBA00022737"/>
    </source>
</evidence>